<dbReference type="STRING" id="196109.A0A136IYQ1"/>
<reference evidence="3" key="1">
    <citation type="submission" date="2016-02" db="EMBL/GenBank/DDBJ databases">
        <title>Draft genome sequence of Microdochium bolleyi, a fungal endophyte of beachgrass.</title>
        <authorList>
            <consortium name="DOE Joint Genome Institute"/>
            <person name="David A.S."/>
            <person name="May G."/>
            <person name="Haridas S."/>
            <person name="Lim J."/>
            <person name="Wang M."/>
            <person name="Labutti K."/>
            <person name="Lipzen A."/>
            <person name="Barry K."/>
            <person name="Grigoriev I.V."/>
        </authorList>
    </citation>
    <scope>NUCLEOTIDE SEQUENCE [LARGE SCALE GENOMIC DNA]</scope>
    <source>
        <strain evidence="3">J235TASD1</strain>
    </source>
</reference>
<evidence type="ECO:0000256" key="1">
    <source>
        <dbReference type="SAM" id="MobiDB-lite"/>
    </source>
</evidence>
<evidence type="ECO:0000313" key="3">
    <source>
        <dbReference type="Proteomes" id="UP000070501"/>
    </source>
</evidence>
<gene>
    <name evidence="2" type="ORF">Micbo1qcDRAFT_164594</name>
</gene>
<proteinExistence type="predicted"/>
<protein>
    <recommendedName>
        <fullName evidence="4">F-box domain-containing protein</fullName>
    </recommendedName>
</protein>
<feature type="compositionally biased region" description="Acidic residues" evidence="1">
    <location>
        <begin position="392"/>
        <end position="412"/>
    </location>
</feature>
<dbReference type="AlphaFoldDB" id="A0A136IYQ1"/>
<dbReference type="SUPFAM" id="SSF52047">
    <property type="entry name" value="RNI-like"/>
    <property type="match status" value="1"/>
</dbReference>
<dbReference type="EMBL" id="KQ964253">
    <property type="protein sequence ID" value="KXJ90105.1"/>
    <property type="molecule type" value="Genomic_DNA"/>
</dbReference>
<sequence length="412" mass="46242">MKSPATPNKTGIAALPDALVLQIFEHVGLGSKSALSSVSRLNRHYHGLADSILYKRVHFDTPELHLVFSESLQRRPRRGSAIYDISLSYPTSELERLTHPVEHGDHYTSPPLRVDGLSRTISAMSNLESLNIAVPETLLRGIGALFNGPFDLACLKSCTLFYQCKDDQYWDLQENIHIFSHPSLETIVIRRAKLDYRGFDSVERPHETALQKLHFIECDINDDALSDILEFPEALREFVMTQLPDPVPELEDSSDDAGDYIIALKAQAPTLETITIDVATLGGRKTLRMREFTALKTLRMNWDYHLFGKTSRKARLHSIGLPPNMETLELFNELGTDEGVTDLMVSMLQIGTILATKWEKFIVSADEDGKIPQVIIDAAKQGGVELEIIGQAEEDDDDQDEQLVDEPEEMSE</sequence>
<name>A0A136IYQ1_9PEZI</name>
<evidence type="ECO:0000313" key="2">
    <source>
        <dbReference type="EMBL" id="KXJ90105.1"/>
    </source>
</evidence>
<accession>A0A136IYQ1</accession>
<evidence type="ECO:0008006" key="4">
    <source>
        <dbReference type="Google" id="ProtNLM"/>
    </source>
</evidence>
<feature type="region of interest" description="Disordered" evidence="1">
    <location>
        <begin position="390"/>
        <end position="412"/>
    </location>
</feature>
<dbReference type="Proteomes" id="UP000070501">
    <property type="component" value="Unassembled WGS sequence"/>
</dbReference>
<organism evidence="2 3">
    <name type="scientific">Microdochium bolleyi</name>
    <dbReference type="NCBI Taxonomy" id="196109"/>
    <lineage>
        <taxon>Eukaryota</taxon>
        <taxon>Fungi</taxon>
        <taxon>Dikarya</taxon>
        <taxon>Ascomycota</taxon>
        <taxon>Pezizomycotina</taxon>
        <taxon>Sordariomycetes</taxon>
        <taxon>Xylariomycetidae</taxon>
        <taxon>Xylariales</taxon>
        <taxon>Microdochiaceae</taxon>
        <taxon>Microdochium</taxon>
    </lineage>
</organism>
<dbReference type="OrthoDB" id="2522477at2759"/>
<keyword evidence="3" id="KW-1185">Reference proteome</keyword>
<dbReference type="InParanoid" id="A0A136IYQ1"/>